<dbReference type="GO" id="GO:0008330">
    <property type="term" value="F:protein tyrosine/threonine phosphatase activity"/>
    <property type="evidence" value="ECO:0007669"/>
    <property type="project" value="TreeGrafter"/>
</dbReference>
<evidence type="ECO:0000313" key="9">
    <source>
        <dbReference type="Proteomes" id="UP001201812"/>
    </source>
</evidence>
<evidence type="ECO:0000256" key="1">
    <source>
        <dbReference type="ARBA" id="ARBA00008601"/>
    </source>
</evidence>
<name>A0AAD4R6J0_9BILA</name>
<dbReference type="PROSITE" id="PS00383">
    <property type="entry name" value="TYR_PHOSPHATASE_1"/>
    <property type="match status" value="1"/>
</dbReference>
<evidence type="ECO:0000259" key="6">
    <source>
        <dbReference type="PROSITE" id="PS50054"/>
    </source>
</evidence>
<feature type="region of interest" description="Disordered" evidence="5">
    <location>
        <begin position="414"/>
        <end position="451"/>
    </location>
</feature>
<feature type="compositionally biased region" description="Polar residues" evidence="5">
    <location>
        <begin position="640"/>
        <end position="657"/>
    </location>
</feature>
<feature type="compositionally biased region" description="Acidic residues" evidence="5">
    <location>
        <begin position="549"/>
        <end position="565"/>
    </location>
</feature>
<dbReference type="InterPro" id="IPR000340">
    <property type="entry name" value="Dual-sp_phosphatase_cat-dom"/>
</dbReference>
<dbReference type="Gene3D" id="3.90.190.10">
    <property type="entry name" value="Protein tyrosine phosphatase superfamily"/>
    <property type="match status" value="1"/>
</dbReference>
<feature type="domain" description="Tyrosine specific protein phosphatases" evidence="7">
    <location>
        <begin position="150"/>
        <end position="210"/>
    </location>
</feature>
<feature type="compositionally biased region" description="Polar residues" evidence="5">
    <location>
        <begin position="672"/>
        <end position="684"/>
    </location>
</feature>
<feature type="compositionally biased region" description="Polar residues" evidence="5">
    <location>
        <begin position="428"/>
        <end position="442"/>
    </location>
</feature>
<dbReference type="EMBL" id="JAKKPZ010000006">
    <property type="protein sequence ID" value="KAI1719949.1"/>
    <property type="molecule type" value="Genomic_DNA"/>
</dbReference>
<evidence type="ECO:0000256" key="3">
    <source>
        <dbReference type="ARBA" id="ARBA00022801"/>
    </source>
</evidence>
<dbReference type="Pfam" id="PF00782">
    <property type="entry name" value="DSPc"/>
    <property type="match status" value="1"/>
</dbReference>
<dbReference type="PANTHER" id="PTHR10159">
    <property type="entry name" value="DUAL SPECIFICITY PROTEIN PHOSPHATASE"/>
    <property type="match status" value="1"/>
</dbReference>
<dbReference type="InterPro" id="IPR016130">
    <property type="entry name" value="Tyr_Pase_AS"/>
</dbReference>
<dbReference type="GO" id="GO:0005737">
    <property type="term" value="C:cytoplasm"/>
    <property type="evidence" value="ECO:0007669"/>
    <property type="project" value="TreeGrafter"/>
</dbReference>
<feature type="region of interest" description="Disordered" evidence="5">
    <location>
        <begin position="235"/>
        <end position="279"/>
    </location>
</feature>
<dbReference type="Proteomes" id="UP001201812">
    <property type="component" value="Unassembled WGS sequence"/>
</dbReference>
<proteinExistence type="inferred from homology"/>
<feature type="compositionally biased region" description="Polar residues" evidence="5">
    <location>
        <begin position="244"/>
        <end position="253"/>
    </location>
</feature>
<keyword evidence="3" id="KW-0378">Hydrolase</keyword>
<dbReference type="GO" id="GO:0043409">
    <property type="term" value="P:negative regulation of MAPK cascade"/>
    <property type="evidence" value="ECO:0007669"/>
    <property type="project" value="TreeGrafter"/>
</dbReference>
<dbReference type="EC" id="3.1.3.48" evidence="2"/>
<dbReference type="InterPro" id="IPR029021">
    <property type="entry name" value="Prot-tyrosine_phosphatase-like"/>
</dbReference>
<dbReference type="AlphaFoldDB" id="A0AAD4R6J0"/>
<sequence length="684" mass="75018">MISHSTSPSAALSSHRPSSLLLMPPERCRPSSLLFGLSHSSSFADGDLDVADDQFMIKRSASQIGGFFTFQKQYPELCESSTQPCLRGLSHFMFLGSQNDALNPSLLQSYGITKVINLSETCPRPEGLPDDANHFLRIPIKDSYCAKLLPHFDQAFKFIENARRSGEKVLLHCLAGISRSATLAIAYIMRSQRLSSEEAYKFVKTRRQSISPNFNFMGQLMEYEKQLREQHILPPACSRPHSYTPGTSATPSQDESENNETSEMSNEPPPRPTSFACTPTNSSIAVPMCRLSKSASSDFVHSLRDSFVNENGKRTSPLAGFPERPRQLMKKADRRSTLDPNGSSQTLKSVQEEVPSPSTEFSRLDISIANPCFGINTSTVALSSENTLTTCEPPTPAPAMSLENPFFLAPAAHRTGPPVPPRPEKKNSNCLQNAMPKSQSEVPKSAPVETHSKHTSSLLRCVFRKGRASALPAKPNTHVKIPMVPTVATASTSVHHCHLPFKLKNCKGLRRLRKGLRQHYSGIEANNAPNFDVLPTVPEPSETNKDSDSIEDDEQYFSVDEDENSQSEGYRGSPINNDQHSSINKRRSLSNQILFFKNSSRRNASQSSSTHDDSPESGFVDDYYEHRSQSGGSLAGSSSCPQGLSQHSLDTTSSSVGESEPTCALTDPERASLSSTSSLEIAVQ</sequence>
<evidence type="ECO:0000313" key="8">
    <source>
        <dbReference type="EMBL" id="KAI1719949.1"/>
    </source>
</evidence>
<dbReference type="SMART" id="SM00195">
    <property type="entry name" value="DSPc"/>
    <property type="match status" value="1"/>
</dbReference>
<keyword evidence="9" id="KW-1185">Reference proteome</keyword>
<dbReference type="GO" id="GO:0033550">
    <property type="term" value="F:MAP kinase tyrosine phosphatase activity"/>
    <property type="evidence" value="ECO:0007669"/>
    <property type="project" value="TreeGrafter"/>
</dbReference>
<keyword evidence="4" id="KW-0904">Protein phosphatase</keyword>
<dbReference type="PROSITE" id="PS50054">
    <property type="entry name" value="TYR_PHOSPHATASE_DUAL"/>
    <property type="match status" value="1"/>
</dbReference>
<dbReference type="SUPFAM" id="SSF52799">
    <property type="entry name" value="(Phosphotyrosine protein) phosphatases II"/>
    <property type="match status" value="1"/>
</dbReference>
<feature type="compositionally biased region" description="Low complexity" evidence="5">
    <location>
        <begin position="629"/>
        <end position="639"/>
    </location>
</feature>
<feature type="compositionally biased region" description="Basic and acidic residues" evidence="5">
    <location>
        <begin position="323"/>
        <end position="337"/>
    </location>
</feature>
<feature type="region of interest" description="Disordered" evidence="5">
    <location>
        <begin position="598"/>
        <end position="684"/>
    </location>
</feature>
<accession>A0AAD4R6J0</accession>
<dbReference type="PROSITE" id="PS50056">
    <property type="entry name" value="TYR_PHOSPHATASE_2"/>
    <property type="match status" value="1"/>
</dbReference>
<comment type="similarity">
    <text evidence="1">Belongs to the protein-tyrosine phosphatase family. Non-receptor class dual specificity subfamily.</text>
</comment>
<gene>
    <name evidence="8" type="ORF">DdX_05311</name>
</gene>
<feature type="region of interest" description="Disordered" evidence="5">
    <location>
        <begin position="309"/>
        <end position="358"/>
    </location>
</feature>
<evidence type="ECO:0000256" key="4">
    <source>
        <dbReference type="ARBA" id="ARBA00022912"/>
    </source>
</evidence>
<feature type="compositionally biased region" description="Polar residues" evidence="5">
    <location>
        <begin position="338"/>
        <end position="349"/>
    </location>
</feature>
<dbReference type="PANTHER" id="PTHR10159:SF533">
    <property type="entry name" value="TYROSINE-PROTEIN PHOSPHATASE VHP-1"/>
    <property type="match status" value="1"/>
</dbReference>
<dbReference type="InterPro" id="IPR020422">
    <property type="entry name" value="TYR_PHOSPHATASE_DUAL_dom"/>
</dbReference>
<dbReference type="InterPro" id="IPR000387">
    <property type="entry name" value="Tyr_Pase_dom"/>
</dbReference>
<evidence type="ECO:0000256" key="5">
    <source>
        <dbReference type="SAM" id="MobiDB-lite"/>
    </source>
</evidence>
<evidence type="ECO:0000256" key="2">
    <source>
        <dbReference type="ARBA" id="ARBA00013064"/>
    </source>
</evidence>
<dbReference type="GO" id="GO:0017017">
    <property type="term" value="F:MAP kinase tyrosine/serine/threonine phosphatase activity"/>
    <property type="evidence" value="ECO:0007669"/>
    <property type="project" value="TreeGrafter"/>
</dbReference>
<feature type="region of interest" description="Disordered" evidence="5">
    <location>
        <begin position="526"/>
        <end position="584"/>
    </location>
</feature>
<evidence type="ECO:0000259" key="7">
    <source>
        <dbReference type="PROSITE" id="PS50056"/>
    </source>
</evidence>
<comment type="caution">
    <text evidence="8">The sequence shown here is derived from an EMBL/GenBank/DDBJ whole genome shotgun (WGS) entry which is preliminary data.</text>
</comment>
<feature type="domain" description="Tyrosine-protein phosphatase" evidence="6">
    <location>
        <begin position="83"/>
        <end position="229"/>
    </location>
</feature>
<protein>
    <recommendedName>
        <fullName evidence="2">protein-tyrosine-phosphatase</fullName>
        <ecNumber evidence="2">3.1.3.48</ecNumber>
    </recommendedName>
</protein>
<organism evidence="8 9">
    <name type="scientific">Ditylenchus destructor</name>
    <dbReference type="NCBI Taxonomy" id="166010"/>
    <lineage>
        <taxon>Eukaryota</taxon>
        <taxon>Metazoa</taxon>
        <taxon>Ecdysozoa</taxon>
        <taxon>Nematoda</taxon>
        <taxon>Chromadorea</taxon>
        <taxon>Rhabditida</taxon>
        <taxon>Tylenchina</taxon>
        <taxon>Tylenchomorpha</taxon>
        <taxon>Sphaerularioidea</taxon>
        <taxon>Anguinidae</taxon>
        <taxon>Anguininae</taxon>
        <taxon>Ditylenchus</taxon>
    </lineage>
</organism>
<reference evidence="8" key="1">
    <citation type="submission" date="2022-01" db="EMBL/GenBank/DDBJ databases">
        <title>Genome Sequence Resource for Two Populations of Ditylenchus destructor, the Migratory Endoparasitic Phytonematode.</title>
        <authorList>
            <person name="Zhang H."/>
            <person name="Lin R."/>
            <person name="Xie B."/>
        </authorList>
    </citation>
    <scope>NUCLEOTIDE SEQUENCE</scope>
    <source>
        <strain evidence="8">BazhouSP</strain>
    </source>
</reference>